<dbReference type="EMBL" id="JACHHY010000002">
    <property type="protein sequence ID" value="MBB5017241.1"/>
    <property type="molecule type" value="Genomic_DNA"/>
</dbReference>
<keyword evidence="3 6" id="KW-0378">Hydrolase</keyword>
<gene>
    <name evidence="6" type="ORF">HNQ59_000503</name>
</gene>
<proteinExistence type="inferred from homology"/>
<comment type="cofactor">
    <cofactor evidence="5">
        <name>Mg(2+)</name>
        <dbReference type="ChEBI" id="CHEBI:18420"/>
    </cofactor>
</comment>
<reference evidence="6 7" key="1">
    <citation type="submission" date="2020-08" db="EMBL/GenBank/DDBJ databases">
        <title>Genomic Encyclopedia of Type Strains, Phase IV (KMG-IV): sequencing the most valuable type-strain genomes for metagenomic binning, comparative biology and taxonomic classification.</title>
        <authorList>
            <person name="Goeker M."/>
        </authorList>
    </citation>
    <scope>NUCLEOTIDE SEQUENCE [LARGE SCALE GENOMIC DNA]</scope>
    <source>
        <strain evidence="6 7">DSM 27165</strain>
    </source>
</reference>
<evidence type="ECO:0000256" key="3">
    <source>
        <dbReference type="ARBA" id="ARBA00022801"/>
    </source>
</evidence>
<dbReference type="GO" id="GO:0008934">
    <property type="term" value="F:inositol monophosphate 1-phosphatase activity"/>
    <property type="evidence" value="ECO:0007669"/>
    <property type="project" value="TreeGrafter"/>
</dbReference>
<dbReference type="RefSeq" id="WP_184034733.1">
    <property type="nucleotide sequence ID" value="NZ_JACHHY010000002.1"/>
</dbReference>
<dbReference type="PRINTS" id="PR00377">
    <property type="entry name" value="IMPHPHTASES"/>
</dbReference>
<comment type="similarity">
    <text evidence="1">Belongs to the inositol monophosphatase superfamily.</text>
</comment>
<sequence length="267" mass="29683">MYDVNWNTLEATIAAVKRIAQSEVMPRFLNVAYSRKYDGTLFTEADLASQEGLKRELPGILNAPVLGEEMSDEEQLALWESGHDGLWCVDPIDGTTNFVHGLPYFAISVAFLQKGRPVLGVIYNPCSDETFYAMQGVGAFMNGTRLPLKNHRPAISEAVAGVELKWLPGKLPARLMTVAPFGSQRNLGASTLDWCWVAAGRFDLILHGGQRLWDYAAGALILIEAGGRLGSIHHEDFWSDNIWRRSAIAALDPALFECWQHWVHTNK</sequence>
<feature type="binding site" evidence="5">
    <location>
        <position position="68"/>
    </location>
    <ligand>
        <name>Mg(2+)</name>
        <dbReference type="ChEBI" id="CHEBI:18420"/>
        <label>1</label>
        <note>catalytic</note>
    </ligand>
</feature>
<dbReference type="AlphaFoldDB" id="A0A840MPR6"/>
<dbReference type="GO" id="GO:0006020">
    <property type="term" value="P:inositol metabolic process"/>
    <property type="evidence" value="ECO:0007669"/>
    <property type="project" value="TreeGrafter"/>
</dbReference>
<evidence type="ECO:0000256" key="1">
    <source>
        <dbReference type="ARBA" id="ARBA00009759"/>
    </source>
</evidence>
<dbReference type="SUPFAM" id="SSF56655">
    <property type="entry name" value="Carbohydrate phosphatase"/>
    <property type="match status" value="1"/>
</dbReference>
<dbReference type="Proteomes" id="UP000575898">
    <property type="component" value="Unassembled WGS sequence"/>
</dbReference>
<evidence type="ECO:0000256" key="5">
    <source>
        <dbReference type="PIRSR" id="PIRSR600760-2"/>
    </source>
</evidence>
<evidence type="ECO:0000313" key="6">
    <source>
        <dbReference type="EMBL" id="MBB5017241.1"/>
    </source>
</evidence>
<keyword evidence="7" id="KW-1185">Reference proteome</keyword>
<comment type="caution">
    <text evidence="6">The sequence shown here is derived from an EMBL/GenBank/DDBJ whole genome shotgun (WGS) entry which is preliminary data.</text>
</comment>
<dbReference type="PROSITE" id="PS00629">
    <property type="entry name" value="IMP_1"/>
    <property type="match status" value="1"/>
</dbReference>
<dbReference type="PANTHER" id="PTHR20854">
    <property type="entry name" value="INOSITOL MONOPHOSPHATASE"/>
    <property type="match status" value="1"/>
</dbReference>
<dbReference type="GO" id="GO:0046854">
    <property type="term" value="P:phosphatidylinositol phosphate biosynthetic process"/>
    <property type="evidence" value="ECO:0007669"/>
    <property type="project" value="InterPro"/>
</dbReference>
<accession>A0A840MPR6</accession>
<keyword evidence="2 5" id="KW-0479">Metal-binding</keyword>
<dbReference type="Gene3D" id="3.40.190.80">
    <property type="match status" value="1"/>
</dbReference>
<dbReference type="Gene3D" id="3.30.540.10">
    <property type="entry name" value="Fructose-1,6-Bisphosphatase, subunit A, domain 1"/>
    <property type="match status" value="1"/>
</dbReference>
<dbReference type="CDD" id="cd01637">
    <property type="entry name" value="IMPase_like"/>
    <property type="match status" value="1"/>
</dbReference>
<organism evidence="6 7">
    <name type="scientific">Chitinivorax tropicus</name>
    <dbReference type="NCBI Taxonomy" id="714531"/>
    <lineage>
        <taxon>Bacteria</taxon>
        <taxon>Pseudomonadati</taxon>
        <taxon>Pseudomonadota</taxon>
        <taxon>Betaproteobacteria</taxon>
        <taxon>Chitinivorax</taxon>
    </lineage>
</organism>
<dbReference type="GO" id="GO:0007165">
    <property type="term" value="P:signal transduction"/>
    <property type="evidence" value="ECO:0007669"/>
    <property type="project" value="TreeGrafter"/>
</dbReference>
<feature type="binding site" evidence="5">
    <location>
        <position position="92"/>
    </location>
    <ligand>
        <name>Mg(2+)</name>
        <dbReference type="ChEBI" id="CHEBI:18420"/>
        <label>1</label>
        <note>catalytic</note>
    </ligand>
</feature>
<feature type="binding site" evidence="5">
    <location>
        <position position="214"/>
    </location>
    <ligand>
        <name>Mg(2+)</name>
        <dbReference type="ChEBI" id="CHEBI:18420"/>
        <label>1</label>
        <note>catalytic</note>
    </ligand>
</feature>
<dbReference type="InterPro" id="IPR020550">
    <property type="entry name" value="Inositol_monophosphatase_CS"/>
</dbReference>
<keyword evidence="4 5" id="KW-0460">Magnesium</keyword>
<dbReference type="InterPro" id="IPR000760">
    <property type="entry name" value="Inositol_monophosphatase-like"/>
</dbReference>
<protein>
    <submittedName>
        <fullName evidence="6">Myo-inositol-1(Or 4)-monophosphatase</fullName>
        <ecNumber evidence="6">3.1.3.25</ecNumber>
    </submittedName>
</protein>
<evidence type="ECO:0000313" key="7">
    <source>
        <dbReference type="Proteomes" id="UP000575898"/>
    </source>
</evidence>
<evidence type="ECO:0000256" key="4">
    <source>
        <dbReference type="ARBA" id="ARBA00022842"/>
    </source>
</evidence>
<dbReference type="Pfam" id="PF00459">
    <property type="entry name" value="Inositol_P"/>
    <property type="match status" value="1"/>
</dbReference>
<dbReference type="EC" id="3.1.3.25" evidence="6"/>
<evidence type="ECO:0000256" key="2">
    <source>
        <dbReference type="ARBA" id="ARBA00022723"/>
    </source>
</evidence>
<dbReference type="InterPro" id="IPR020583">
    <property type="entry name" value="Inositol_monoP_metal-BS"/>
</dbReference>
<dbReference type="PROSITE" id="PS00630">
    <property type="entry name" value="IMP_2"/>
    <property type="match status" value="1"/>
</dbReference>
<dbReference type="GO" id="GO:0046872">
    <property type="term" value="F:metal ion binding"/>
    <property type="evidence" value="ECO:0007669"/>
    <property type="project" value="UniProtKB-KW"/>
</dbReference>
<name>A0A840MPR6_9PROT</name>
<feature type="binding site" evidence="5">
    <location>
        <position position="93"/>
    </location>
    <ligand>
        <name>Mg(2+)</name>
        <dbReference type="ChEBI" id="CHEBI:18420"/>
        <label>2</label>
    </ligand>
</feature>
<feature type="binding site" evidence="5">
    <location>
        <position position="90"/>
    </location>
    <ligand>
        <name>Mg(2+)</name>
        <dbReference type="ChEBI" id="CHEBI:18420"/>
        <label>2</label>
    </ligand>
</feature>
<dbReference type="PANTHER" id="PTHR20854:SF4">
    <property type="entry name" value="INOSITOL-1-MONOPHOSPHATASE-RELATED"/>
    <property type="match status" value="1"/>
</dbReference>